<keyword evidence="2" id="KW-1185">Reference proteome</keyword>
<protein>
    <submittedName>
        <fullName evidence="1">Uncharacterized protein</fullName>
    </submittedName>
</protein>
<evidence type="ECO:0000313" key="2">
    <source>
        <dbReference type="Proteomes" id="UP001283361"/>
    </source>
</evidence>
<reference evidence="1" key="1">
    <citation type="journal article" date="2023" name="G3 (Bethesda)">
        <title>A reference genome for the long-term kleptoplast-retaining sea slug Elysia crispata morphotype clarki.</title>
        <authorList>
            <person name="Eastman K.E."/>
            <person name="Pendleton A.L."/>
            <person name="Shaikh M.A."/>
            <person name="Suttiyut T."/>
            <person name="Ogas R."/>
            <person name="Tomko P."/>
            <person name="Gavelis G."/>
            <person name="Widhalm J.R."/>
            <person name="Wisecaver J.H."/>
        </authorList>
    </citation>
    <scope>NUCLEOTIDE SEQUENCE</scope>
    <source>
        <strain evidence="1">ECLA1</strain>
    </source>
</reference>
<gene>
    <name evidence="1" type="ORF">RRG08_045125</name>
</gene>
<accession>A0AAE1D4X9</accession>
<dbReference type="Proteomes" id="UP001283361">
    <property type="component" value="Unassembled WGS sequence"/>
</dbReference>
<dbReference type="EMBL" id="JAWDGP010005492">
    <property type="protein sequence ID" value="KAK3756613.1"/>
    <property type="molecule type" value="Genomic_DNA"/>
</dbReference>
<name>A0AAE1D4X9_9GAST</name>
<sequence>MCRFGLGVVETNKQNKLKKRSQVRGLTGTNLSLPDRLNAPWRSVGLSGRTVDGKENKVPQDCAKVNIHARRSVYEVPVASVRGWQQQLMKSSSPGELRATVPVQRRNKGRAVRQLAIETKIRKKKSPVPNYILSLCFGVPPSAPDHRGIKFESLALSMSHLTGV</sequence>
<comment type="caution">
    <text evidence="1">The sequence shown here is derived from an EMBL/GenBank/DDBJ whole genome shotgun (WGS) entry which is preliminary data.</text>
</comment>
<evidence type="ECO:0000313" key="1">
    <source>
        <dbReference type="EMBL" id="KAK3756613.1"/>
    </source>
</evidence>
<organism evidence="1 2">
    <name type="scientific">Elysia crispata</name>
    <name type="common">lettuce slug</name>
    <dbReference type="NCBI Taxonomy" id="231223"/>
    <lineage>
        <taxon>Eukaryota</taxon>
        <taxon>Metazoa</taxon>
        <taxon>Spiralia</taxon>
        <taxon>Lophotrochozoa</taxon>
        <taxon>Mollusca</taxon>
        <taxon>Gastropoda</taxon>
        <taxon>Heterobranchia</taxon>
        <taxon>Euthyneura</taxon>
        <taxon>Panpulmonata</taxon>
        <taxon>Sacoglossa</taxon>
        <taxon>Placobranchoidea</taxon>
        <taxon>Plakobranchidae</taxon>
        <taxon>Elysia</taxon>
    </lineage>
</organism>
<dbReference type="AlphaFoldDB" id="A0AAE1D4X9"/>
<proteinExistence type="predicted"/>